<evidence type="ECO:0000259" key="3">
    <source>
        <dbReference type="Pfam" id="PF13478"/>
    </source>
</evidence>
<evidence type="ECO:0000259" key="2">
    <source>
        <dbReference type="Pfam" id="PF02625"/>
    </source>
</evidence>
<comment type="caution">
    <text evidence="4">The sequence shown here is derived from an EMBL/GenBank/DDBJ whole genome shotgun (WGS) entry which is preliminary data.</text>
</comment>
<reference evidence="4 5" key="1">
    <citation type="journal article" date="2019" name="Int. J. Syst. Evol. Microbiol.">
        <title>The Global Catalogue of Microorganisms (GCM) 10K type strain sequencing project: providing services to taxonomists for standard genome sequencing and annotation.</title>
        <authorList>
            <consortium name="The Broad Institute Genomics Platform"/>
            <consortium name="The Broad Institute Genome Sequencing Center for Infectious Disease"/>
            <person name="Wu L."/>
            <person name="Ma J."/>
        </authorList>
    </citation>
    <scope>NUCLEOTIDE SEQUENCE [LARGE SCALE GENOMIC DNA]</scope>
    <source>
        <strain evidence="4 5">CGMCC 1.3240</strain>
    </source>
</reference>
<protein>
    <submittedName>
        <fullName evidence="4">XdhC family protein</fullName>
    </submittedName>
</protein>
<dbReference type="PANTHER" id="PTHR30388">
    <property type="entry name" value="ALDEHYDE OXIDOREDUCTASE MOLYBDENUM COFACTOR ASSEMBLY PROTEIN"/>
    <property type="match status" value="1"/>
</dbReference>
<dbReference type="AlphaFoldDB" id="A0ABD5V712"/>
<name>A0ABD5V712_9EURY</name>
<dbReference type="InterPro" id="IPR003777">
    <property type="entry name" value="XdhC_CoxI"/>
</dbReference>
<feature type="region of interest" description="Disordered" evidence="1">
    <location>
        <begin position="365"/>
        <end position="386"/>
    </location>
</feature>
<dbReference type="InterPro" id="IPR027051">
    <property type="entry name" value="XdhC_Rossmann_dom"/>
</dbReference>
<dbReference type="Pfam" id="PF13478">
    <property type="entry name" value="XdhC_C"/>
    <property type="match status" value="1"/>
</dbReference>
<dbReference type="PANTHER" id="PTHR30388:SF4">
    <property type="entry name" value="MOLYBDENUM COFACTOR INSERTION CHAPERONE PAOD"/>
    <property type="match status" value="1"/>
</dbReference>
<evidence type="ECO:0000256" key="1">
    <source>
        <dbReference type="SAM" id="MobiDB-lite"/>
    </source>
</evidence>
<organism evidence="4 5">
    <name type="scientific">Halalkalicoccus tibetensis</name>
    <dbReference type="NCBI Taxonomy" id="175632"/>
    <lineage>
        <taxon>Archaea</taxon>
        <taxon>Methanobacteriati</taxon>
        <taxon>Methanobacteriota</taxon>
        <taxon>Stenosarchaea group</taxon>
        <taxon>Halobacteria</taxon>
        <taxon>Halobacteriales</taxon>
        <taxon>Halococcaceae</taxon>
        <taxon>Halalkalicoccus</taxon>
    </lineage>
</organism>
<dbReference type="Pfam" id="PF02625">
    <property type="entry name" value="XdhC_CoxI"/>
    <property type="match status" value="1"/>
</dbReference>
<accession>A0ABD5V712</accession>
<sequence length="386" mass="40304">MHTAADSWSTTTPELFERIRHAVEDGRPLAVATVVDVEAAAYRRPGGRMLIEPDGTTYGGITAGCLEGPLREVAGDVLESGAATVVTYDLTEDDGWGLGIGCNGVIDVLVEPVDGSWRRAVDAYANREACSLVTAVESTDPSIPIGARTTVGSHGSGSDDQPVDDRASLPPSIVDGVAARGRACAATGDVDRIRVPTEAGEVVLVVDGIEPPHRLVVFGSQPDVRPVTQLAARVGLRVTVATARGARATDDAFPAAERVLSVHPSELADVGLDGRTSVVIMSHNFVDDGLALEAALGSETPYIGLMGPRKRFEELRAALEEDGVELSADDRERIATPVGLDLGGGEPMEIALSIVSEVVAVGNGRDGGRLVDGTGPVHERRSVSRE</sequence>
<dbReference type="Gene3D" id="3.40.50.720">
    <property type="entry name" value="NAD(P)-binding Rossmann-like Domain"/>
    <property type="match status" value="1"/>
</dbReference>
<proteinExistence type="predicted"/>
<dbReference type="EMBL" id="JBHSXQ010000004">
    <property type="protein sequence ID" value="MFC6906666.1"/>
    <property type="molecule type" value="Genomic_DNA"/>
</dbReference>
<dbReference type="Proteomes" id="UP001596312">
    <property type="component" value="Unassembled WGS sequence"/>
</dbReference>
<evidence type="ECO:0000313" key="5">
    <source>
        <dbReference type="Proteomes" id="UP001596312"/>
    </source>
</evidence>
<feature type="domain" description="XdhC- CoxI" evidence="2">
    <location>
        <begin position="23"/>
        <end position="89"/>
    </location>
</feature>
<feature type="compositionally biased region" description="Basic and acidic residues" evidence="1">
    <location>
        <begin position="377"/>
        <end position="386"/>
    </location>
</feature>
<feature type="compositionally biased region" description="Polar residues" evidence="1">
    <location>
        <begin position="150"/>
        <end position="159"/>
    </location>
</feature>
<feature type="domain" description="XdhC Rossmann" evidence="3">
    <location>
        <begin position="215"/>
        <end position="358"/>
    </location>
</feature>
<keyword evidence="5" id="KW-1185">Reference proteome</keyword>
<gene>
    <name evidence="4" type="ORF">ACFQGH_15835</name>
</gene>
<dbReference type="InterPro" id="IPR052698">
    <property type="entry name" value="MoCofactor_Util/Proc"/>
</dbReference>
<dbReference type="RefSeq" id="WP_340605236.1">
    <property type="nucleotide sequence ID" value="NZ_JBBMXV010000004.1"/>
</dbReference>
<evidence type="ECO:0000313" key="4">
    <source>
        <dbReference type="EMBL" id="MFC6906666.1"/>
    </source>
</evidence>
<feature type="region of interest" description="Disordered" evidence="1">
    <location>
        <begin position="144"/>
        <end position="166"/>
    </location>
</feature>